<dbReference type="SUPFAM" id="SSF47973">
    <property type="entry name" value="Ribosomal protein S7"/>
    <property type="match status" value="1"/>
</dbReference>
<keyword evidence="3" id="KW-0694">RNA-binding</keyword>
<dbReference type="FunFam" id="1.10.455.10:FF:000001">
    <property type="entry name" value="30S ribosomal protein S7"/>
    <property type="match status" value="1"/>
</dbReference>
<evidence type="ECO:0000313" key="7">
    <source>
        <dbReference type="EMBL" id="VAX20926.1"/>
    </source>
</evidence>
<dbReference type="PROSITE" id="PS00052">
    <property type="entry name" value="RIBOSOMAL_S7"/>
    <property type="match status" value="1"/>
</dbReference>
<gene>
    <name evidence="7" type="ORF">MNBD_NITROSPINAE04-314</name>
</gene>
<sequence length="156" mass="17732">MPRRHVVIKKVSRKGAEYGDPVIARFINIVMKDGKKSLAEKIFFGAMEKVGKKSGEDSLEVFKRALDNVKPSLEVKSRRVGGSTYQIPVEVNYDRRMALSIRWIIDSARKRSERGFVNRLAGEIMDASSSSGAAWKKKEDTHKMAEANKAFAHYRW</sequence>
<dbReference type="InterPro" id="IPR020606">
    <property type="entry name" value="Ribosomal_uS7_CS"/>
</dbReference>
<dbReference type="CDD" id="cd14869">
    <property type="entry name" value="uS7_Bacteria"/>
    <property type="match status" value="1"/>
</dbReference>
<dbReference type="AlphaFoldDB" id="A0A3B1BRJ0"/>
<dbReference type="HAMAP" id="MF_00480_B">
    <property type="entry name" value="Ribosomal_uS7_B"/>
    <property type="match status" value="1"/>
</dbReference>
<evidence type="ECO:0000256" key="4">
    <source>
        <dbReference type="ARBA" id="ARBA00022980"/>
    </source>
</evidence>
<dbReference type="GO" id="GO:0015935">
    <property type="term" value="C:small ribosomal subunit"/>
    <property type="evidence" value="ECO:0007669"/>
    <property type="project" value="InterPro"/>
</dbReference>
<dbReference type="InterPro" id="IPR036823">
    <property type="entry name" value="Ribosomal_uS7_dom_sf"/>
</dbReference>
<keyword evidence="4 7" id="KW-0689">Ribosomal protein</keyword>
<dbReference type="InterPro" id="IPR005717">
    <property type="entry name" value="Ribosomal_uS7_bac/org-type"/>
</dbReference>
<organism evidence="7">
    <name type="scientific">hydrothermal vent metagenome</name>
    <dbReference type="NCBI Taxonomy" id="652676"/>
    <lineage>
        <taxon>unclassified sequences</taxon>
        <taxon>metagenomes</taxon>
        <taxon>ecological metagenomes</taxon>
    </lineage>
</organism>
<comment type="similarity">
    <text evidence="1">Belongs to the universal ribosomal protein uS7 family.</text>
</comment>
<evidence type="ECO:0000256" key="3">
    <source>
        <dbReference type="ARBA" id="ARBA00022884"/>
    </source>
</evidence>
<evidence type="ECO:0000256" key="2">
    <source>
        <dbReference type="ARBA" id="ARBA00022730"/>
    </source>
</evidence>
<evidence type="ECO:0000256" key="1">
    <source>
        <dbReference type="ARBA" id="ARBA00007151"/>
    </source>
</evidence>
<keyword evidence="2" id="KW-0699">rRNA-binding</keyword>
<name>A0A3B1BRJ0_9ZZZZ</name>
<dbReference type="InterPro" id="IPR000235">
    <property type="entry name" value="Ribosomal_uS7"/>
</dbReference>
<dbReference type="InterPro" id="IPR023798">
    <property type="entry name" value="Ribosomal_uS7_dom"/>
</dbReference>
<dbReference type="PIRSF" id="PIRSF002122">
    <property type="entry name" value="RPS7p_RPS7a_RPS5e_RPS7o"/>
    <property type="match status" value="1"/>
</dbReference>
<dbReference type="GO" id="GO:0019843">
    <property type="term" value="F:rRNA binding"/>
    <property type="evidence" value="ECO:0007669"/>
    <property type="project" value="UniProtKB-KW"/>
</dbReference>
<dbReference type="PANTHER" id="PTHR11205">
    <property type="entry name" value="RIBOSOMAL PROTEIN S7"/>
    <property type="match status" value="1"/>
</dbReference>
<dbReference type="Gene3D" id="1.10.455.10">
    <property type="entry name" value="Ribosomal protein S7 domain"/>
    <property type="match status" value="1"/>
</dbReference>
<dbReference type="GO" id="GO:0003735">
    <property type="term" value="F:structural constituent of ribosome"/>
    <property type="evidence" value="ECO:0007669"/>
    <property type="project" value="InterPro"/>
</dbReference>
<dbReference type="NCBIfam" id="TIGR01029">
    <property type="entry name" value="rpsG_bact"/>
    <property type="match status" value="1"/>
</dbReference>
<accession>A0A3B1BRJ0</accession>
<protein>
    <submittedName>
        <fullName evidence="7">SSU ribosomal protein S7p (S5e)</fullName>
    </submittedName>
</protein>
<dbReference type="EMBL" id="UOGA01000190">
    <property type="protein sequence ID" value="VAX20926.1"/>
    <property type="molecule type" value="Genomic_DNA"/>
</dbReference>
<dbReference type="GO" id="GO:0006412">
    <property type="term" value="P:translation"/>
    <property type="evidence" value="ECO:0007669"/>
    <property type="project" value="InterPro"/>
</dbReference>
<evidence type="ECO:0000256" key="5">
    <source>
        <dbReference type="ARBA" id="ARBA00023274"/>
    </source>
</evidence>
<evidence type="ECO:0000259" key="6">
    <source>
        <dbReference type="Pfam" id="PF00177"/>
    </source>
</evidence>
<feature type="domain" description="Small ribosomal subunit protein uS7" evidence="6">
    <location>
        <begin position="3"/>
        <end position="149"/>
    </location>
</feature>
<keyword evidence="5" id="KW-0687">Ribonucleoprotein</keyword>
<reference evidence="7" key="1">
    <citation type="submission" date="2018-06" db="EMBL/GenBank/DDBJ databases">
        <authorList>
            <person name="Zhirakovskaya E."/>
        </authorList>
    </citation>
    <scope>NUCLEOTIDE SEQUENCE</scope>
</reference>
<proteinExistence type="inferred from homology"/>
<dbReference type="Pfam" id="PF00177">
    <property type="entry name" value="Ribosomal_S7"/>
    <property type="match status" value="1"/>
</dbReference>